<comment type="caution">
    <text evidence="3">The sequence shown here is derived from an EMBL/GenBank/DDBJ whole genome shotgun (WGS) entry which is preliminary data.</text>
</comment>
<proteinExistence type="predicted"/>
<dbReference type="AlphaFoldDB" id="A0A437MBR3"/>
<dbReference type="OrthoDB" id="7777996at2"/>
<reference evidence="3 4" key="1">
    <citation type="submission" date="2019-01" db="EMBL/GenBank/DDBJ databases">
        <authorList>
            <person name="Chen W.-M."/>
        </authorList>
    </citation>
    <scope>NUCLEOTIDE SEQUENCE [LARGE SCALE GENOMIC DNA]</scope>
    <source>
        <strain evidence="3 4">CCP-7</strain>
    </source>
</reference>
<feature type="compositionally biased region" description="Basic residues" evidence="1">
    <location>
        <begin position="8"/>
        <end position="17"/>
    </location>
</feature>
<feature type="region of interest" description="Disordered" evidence="1">
    <location>
        <begin position="1"/>
        <end position="20"/>
    </location>
</feature>
<organism evidence="3 4">
    <name type="scientific">Sphingomonas crocodyli</name>
    <dbReference type="NCBI Taxonomy" id="1979270"/>
    <lineage>
        <taxon>Bacteria</taxon>
        <taxon>Pseudomonadati</taxon>
        <taxon>Pseudomonadota</taxon>
        <taxon>Alphaproteobacteria</taxon>
        <taxon>Sphingomonadales</taxon>
        <taxon>Sphingomonadaceae</taxon>
        <taxon>Sphingomonas</taxon>
    </lineage>
</organism>
<gene>
    <name evidence="3" type="ORF">EOD43_05745</name>
</gene>
<keyword evidence="2" id="KW-1133">Transmembrane helix</keyword>
<dbReference type="EMBL" id="SACN01000001">
    <property type="protein sequence ID" value="RVT95076.1"/>
    <property type="molecule type" value="Genomic_DNA"/>
</dbReference>
<keyword evidence="2" id="KW-0812">Transmembrane</keyword>
<evidence type="ECO:0000256" key="2">
    <source>
        <dbReference type="SAM" id="Phobius"/>
    </source>
</evidence>
<keyword evidence="2" id="KW-0472">Membrane</keyword>
<keyword evidence="4" id="KW-1185">Reference proteome</keyword>
<dbReference type="Proteomes" id="UP000282971">
    <property type="component" value="Unassembled WGS sequence"/>
</dbReference>
<feature type="transmembrane region" description="Helical" evidence="2">
    <location>
        <begin position="66"/>
        <end position="86"/>
    </location>
</feature>
<accession>A0A437MBR3</accession>
<evidence type="ECO:0000313" key="4">
    <source>
        <dbReference type="Proteomes" id="UP000282971"/>
    </source>
</evidence>
<evidence type="ECO:0000313" key="3">
    <source>
        <dbReference type="EMBL" id="RVT95076.1"/>
    </source>
</evidence>
<name>A0A437MBR3_9SPHN</name>
<evidence type="ECO:0000256" key="1">
    <source>
        <dbReference type="SAM" id="MobiDB-lite"/>
    </source>
</evidence>
<protein>
    <submittedName>
        <fullName evidence="3">Uncharacterized protein</fullName>
    </submittedName>
</protein>
<sequence>MGGDFGRGRSRLPRSRRPAQGMTMARWLKLAASPVFALMALANALAGPGVAALCSASAIAPIGSMTTMYALMALFHAPPWLGLFAAGRPNGG</sequence>